<dbReference type="PANTHER" id="PTHR30625:SF11">
    <property type="entry name" value="MOTA_TOLQ_EXBB PROTON CHANNEL DOMAIN-CONTAINING PROTEIN"/>
    <property type="match status" value="1"/>
</dbReference>
<dbReference type="RefSeq" id="WP_269035208.1">
    <property type="nucleotide sequence ID" value="NZ_CP114040.1"/>
</dbReference>
<feature type="transmembrane region" description="Helical" evidence="8">
    <location>
        <begin position="157"/>
        <end position="179"/>
    </location>
</feature>
<dbReference type="Proteomes" id="UP001164459">
    <property type="component" value="Chromosome"/>
</dbReference>
<keyword evidence="6" id="KW-0653">Protein transport</keyword>
<comment type="subcellular location">
    <subcellularLocation>
        <location evidence="1">Cell membrane</location>
        <topology evidence="1">Multi-pass membrane protein</topology>
    </subcellularLocation>
    <subcellularLocation>
        <location evidence="6">Membrane</location>
        <topology evidence="6">Multi-pass membrane protein</topology>
    </subcellularLocation>
</comment>
<evidence type="ECO:0000256" key="1">
    <source>
        <dbReference type="ARBA" id="ARBA00004651"/>
    </source>
</evidence>
<gene>
    <name evidence="10" type="ORF">O0S08_42315</name>
</gene>
<dbReference type="EMBL" id="CP114040">
    <property type="protein sequence ID" value="WAS92852.1"/>
    <property type="molecule type" value="Genomic_DNA"/>
</dbReference>
<evidence type="ECO:0000256" key="2">
    <source>
        <dbReference type="ARBA" id="ARBA00022475"/>
    </source>
</evidence>
<dbReference type="PANTHER" id="PTHR30625">
    <property type="entry name" value="PROTEIN TOLQ"/>
    <property type="match status" value="1"/>
</dbReference>
<evidence type="ECO:0000313" key="10">
    <source>
        <dbReference type="EMBL" id="WAS92852.1"/>
    </source>
</evidence>
<evidence type="ECO:0000313" key="11">
    <source>
        <dbReference type="Proteomes" id="UP001164459"/>
    </source>
</evidence>
<feature type="transmembrane region" description="Helical" evidence="8">
    <location>
        <begin position="113"/>
        <end position="137"/>
    </location>
</feature>
<name>A0ABY7H133_9BACT</name>
<keyword evidence="11" id="KW-1185">Reference proteome</keyword>
<protein>
    <submittedName>
        <fullName evidence="10">MotA/TolQ/ExbB proton channel family protein</fullName>
    </submittedName>
</protein>
<reference evidence="10" key="1">
    <citation type="submission" date="2022-11" db="EMBL/GenBank/DDBJ databases">
        <title>Minimal conservation of predation-associated metabolite biosynthetic gene clusters underscores biosynthetic potential of Myxococcota including descriptions for ten novel species: Archangium lansinium sp. nov., Myxococcus landrumus sp. nov., Nannocystis bai.</title>
        <authorList>
            <person name="Ahearne A."/>
            <person name="Stevens C."/>
            <person name="Dowd S."/>
        </authorList>
    </citation>
    <scope>NUCLEOTIDE SEQUENCE</scope>
    <source>
        <strain evidence="10">Fl3</strain>
    </source>
</reference>
<evidence type="ECO:0000256" key="8">
    <source>
        <dbReference type="SAM" id="Phobius"/>
    </source>
</evidence>
<proteinExistence type="inferred from homology"/>
<comment type="similarity">
    <text evidence="6">Belongs to the exbB/tolQ family.</text>
</comment>
<evidence type="ECO:0000259" key="9">
    <source>
        <dbReference type="Pfam" id="PF01618"/>
    </source>
</evidence>
<feature type="transmembrane region" description="Helical" evidence="8">
    <location>
        <begin position="12"/>
        <end position="33"/>
    </location>
</feature>
<feature type="region of interest" description="Disordered" evidence="7">
    <location>
        <begin position="214"/>
        <end position="234"/>
    </location>
</feature>
<keyword evidence="5 8" id="KW-0472">Membrane</keyword>
<keyword evidence="6" id="KW-0813">Transport</keyword>
<evidence type="ECO:0000256" key="4">
    <source>
        <dbReference type="ARBA" id="ARBA00022989"/>
    </source>
</evidence>
<sequence>MDLKELFEQGGPLMWAILAASIVGVGIFFERLWSTQRSKVLPRAFVDRIRALVAKGKVNEALLLCEENASSIALIIASALRAFEHSTSRADIKEAVEEVGAREIAHMDRNVEIVGTVATISPLLGLLGTVVGMIQVFRNFVEAYASGAVGPDTFAQGIWQALITTAYGLTVAIPMLLLYRVLLDRTNKLVLEMEEDAMAIVNLLEDGRRAAKARPAAAAPAEPKPAPAPAEVSP</sequence>
<evidence type="ECO:0000256" key="6">
    <source>
        <dbReference type="RuleBase" id="RU004057"/>
    </source>
</evidence>
<keyword evidence="4 8" id="KW-1133">Transmembrane helix</keyword>
<evidence type="ECO:0000256" key="3">
    <source>
        <dbReference type="ARBA" id="ARBA00022692"/>
    </source>
</evidence>
<dbReference type="InterPro" id="IPR002898">
    <property type="entry name" value="MotA_ExbB_proton_chnl"/>
</dbReference>
<evidence type="ECO:0000256" key="5">
    <source>
        <dbReference type="ARBA" id="ARBA00023136"/>
    </source>
</evidence>
<keyword evidence="3 8" id="KW-0812">Transmembrane</keyword>
<evidence type="ECO:0000256" key="7">
    <source>
        <dbReference type="SAM" id="MobiDB-lite"/>
    </source>
</evidence>
<accession>A0ABY7H133</accession>
<feature type="domain" description="MotA/TolQ/ExbB proton channel" evidence="9">
    <location>
        <begin position="72"/>
        <end position="195"/>
    </location>
</feature>
<dbReference type="InterPro" id="IPR050790">
    <property type="entry name" value="ExbB/TolQ_transport"/>
</dbReference>
<keyword evidence="2" id="KW-1003">Cell membrane</keyword>
<dbReference type="Pfam" id="PF01618">
    <property type="entry name" value="MotA_ExbB"/>
    <property type="match status" value="1"/>
</dbReference>
<organism evidence="10 11">
    <name type="scientific">Nannocystis punicea</name>
    <dbReference type="NCBI Taxonomy" id="2995304"/>
    <lineage>
        <taxon>Bacteria</taxon>
        <taxon>Pseudomonadati</taxon>
        <taxon>Myxococcota</taxon>
        <taxon>Polyangia</taxon>
        <taxon>Nannocystales</taxon>
        <taxon>Nannocystaceae</taxon>
        <taxon>Nannocystis</taxon>
    </lineage>
</organism>